<dbReference type="Gene3D" id="3.80.10.10">
    <property type="entry name" value="Ribonuclease Inhibitor"/>
    <property type="match status" value="1"/>
</dbReference>
<keyword evidence="5" id="KW-0325">Glycoprotein</keyword>
<keyword evidence="3 6" id="KW-0732">Signal</keyword>
<keyword evidence="4" id="KW-0677">Repeat</keyword>
<evidence type="ECO:0000313" key="7">
    <source>
        <dbReference type="EMBL" id="CAA7403249.1"/>
    </source>
</evidence>
<evidence type="ECO:0000256" key="3">
    <source>
        <dbReference type="ARBA" id="ARBA00022729"/>
    </source>
</evidence>
<dbReference type="PANTHER" id="PTHR48059">
    <property type="entry name" value="POLYGALACTURONASE INHIBITOR 1"/>
    <property type="match status" value="1"/>
</dbReference>
<proteinExistence type="predicted"/>
<dbReference type="Pfam" id="PF00560">
    <property type="entry name" value="LRR_1"/>
    <property type="match status" value="3"/>
</dbReference>
<organism evidence="7 8">
    <name type="scientific">Spirodela intermedia</name>
    <name type="common">Intermediate duckweed</name>
    <dbReference type="NCBI Taxonomy" id="51605"/>
    <lineage>
        <taxon>Eukaryota</taxon>
        <taxon>Viridiplantae</taxon>
        <taxon>Streptophyta</taxon>
        <taxon>Embryophyta</taxon>
        <taxon>Tracheophyta</taxon>
        <taxon>Spermatophyta</taxon>
        <taxon>Magnoliopsida</taxon>
        <taxon>Liliopsida</taxon>
        <taxon>Araceae</taxon>
        <taxon>Lemnoideae</taxon>
        <taxon>Spirodela</taxon>
    </lineage>
</organism>
<evidence type="ECO:0000256" key="4">
    <source>
        <dbReference type="ARBA" id="ARBA00022737"/>
    </source>
</evidence>
<name>A0A7I8KZL8_SPIIN</name>
<dbReference type="OrthoDB" id="676979at2759"/>
<evidence type="ECO:0000313" key="8">
    <source>
        <dbReference type="Proteomes" id="UP000663760"/>
    </source>
</evidence>
<dbReference type="PANTHER" id="PTHR48059:SF36">
    <property type="entry name" value="LEUCINE-RICH REPEAT DOMAIN, L DOMAIN-CONTAINING PROTEIN-RELATED"/>
    <property type="match status" value="1"/>
</dbReference>
<dbReference type="PRINTS" id="PR00019">
    <property type="entry name" value="LEURICHRPT"/>
</dbReference>
<protein>
    <submittedName>
        <fullName evidence="7">Uncharacterized protein</fullName>
    </submittedName>
</protein>
<dbReference type="InterPro" id="IPR001611">
    <property type="entry name" value="Leu-rich_rpt"/>
</dbReference>
<gene>
    <name evidence="7" type="ORF">SI8410_10013927</name>
</gene>
<evidence type="ECO:0000256" key="5">
    <source>
        <dbReference type="ARBA" id="ARBA00023180"/>
    </source>
</evidence>
<dbReference type="FunFam" id="3.80.10.10:FF:000041">
    <property type="entry name" value="LRR receptor-like serine/threonine-protein kinase ERECTA"/>
    <property type="match status" value="2"/>
</dbReference>
<dbReference type="InterPro" id="IPR051848">
    <property type="entry name" value="PGIP"/>
</dbReference>
<dbReference type="SMART" id="SM00369">
    <property type="entry name" value="LRR_TYP"/>
    <property type="match status" value="5"/>
</dbReference>
<dbReference type="Proteomes" id="UP000663760">
    <property type="component" value="Chromosome 10"/>
</dbReference>
<keyword evidence="2" id="KW-0433">Leucine-rich repeat</keyword>
<dbReference type="Pfam" id="PF13855">
    <property type="entry name" value="LRR_8"/>
    <property type="match status" value="1"/>
</dbReference>
<dbReference type="EMBL" id="LR746273">
    <property type="protein sequence ID" value="CAA7403249.1"/>
    <property type="molecule type" value="Genomic_DNA"/>
</dbReference>
<dbReference type="InterPro" id="IPR003591">
    <property type="entry name" value="Leu-rich_rpt_typical-subtyp"/>
</dbReference>
<dbReference type="InterPro" id="IPR032675">
    <property type="entry name" value="LRR_dom_sf"/>
</dbReference>
<keyword evidence="8" id="KW-1185">Reference proteome</keyword>
<sequence length="498" mass="53373">MRFRCCSNPVSTAALFLLVATAAAAATCSSVVTAAGEERAGVLPAGEQEAVYRVLEAINPSLDWRFLYPDDLCLSGPHGIVCDLIPGPTGGSNDGEGGGRDVIVPHVVELNFGYVSDFSPNPPCGVDAVFSPRLSSASFPFLRKLFFYGCFNASSEVSLPEDFFRNLPSAFLEELVFVENPSLTGRLSGRIGSFVRLRRLVLTGSRISGEIPYDIGNLRNLQELTLSRNRLKGRLPRSVGRCTGLQILDVSDNQLAGHLPAEIGQLDALLKLDLSENHISGPVPGELAGLQRLEFLDLSHNNLTGGVPVALAAMAELKEVHLSGNPLGGRLPEEIWEKLGGLLGLGMSGVGLVGNIPSSMGVFLGRLCYLALDNNGLEGGLPEEFRRMERTAREINLENNMLSGRLPFSAAFVARIGRKLKLSGNLRLCLEGDDDRRQGGAGSVSSLEPCDRTEVPRPAFFLPLSSGGRCSRGPRGGPFLFSFALLHLILVPSLFALH</sequence>
<evidence type="ECO:0000256" key="6">
    <source>
        <dbReference type="SAM" id="SignalP"/>
    </source>
</evidence>
<dbReference type="SUPFAM" id="SSF52058">
    <property type="entry name" value="L domain-like"/>
    <property type="match status" value="1"/>
</dbReference>
<feature type="chain" id="PRO_5029751686" evidence="6">
    <location>
        <begin position="26"/>
        <end position="498"/>
    </location>
</feature>
<accession>A0A7I8KZL8</accession>
<evidence type="ECO:0000256" key="1">
    <source>
        <dbReference type="ARBA" id="ARBA00004196"/>
    </source>
</evidence>
<evidence type="ECO:0000256" key="2">
    <source>
        <dbReference type="ARBA" id="ARBA00022614"/>
    </source>
</evidence>
<feature type="signal peptide" evidence="6">
    <location>
        <begin position="1"/>
        <end position="25"/>
    </location>
</feature>
<reference evidence="7" key="1">
    <citation type="submission" date="2020-02" db="EMBL/GenBank/DDBJ databases">
        <authorList>
            <person name="Scholz U."/>
            <person name="Mascher M."/>
            <person name="Fiebig A."/>
        </authorList>
    </citation>
    <scope>NUCLEOTIDE SEQUENCE</scope>
</reference>
<comment type="subcellular location">
    <subcellularLocation>
        <location evidence="1">Cell envelope</location>
    </subcellularLocation>
</comment>
<dbReference type="AlphaFoldDB" id="A0A7I8KZL8"/>